<dbReference type="Pfam" id="PF00564">
    <property type="entry name" value="PB1"/>
    <property type="match status" value="1"/>
</dbReference>
<dbReference type="GO" id="GO:0016324">
    <property type="term" value="C:apical plasma membrane"/>
    <property type="evidence" value="ECO:0007669"/>
    <property type="project" value="TreeGrafter"/>
</dbReference>
<dbReference type="SUPFAM" id="SSF54277">
    <property type="entry name" value="CAD &amp; PB1 domains"/>
    <property type="match status" value="1"/>
</dbReference>
<dbReference type="GO" id="GO:0060341">
    <property type="term" value="P:regulation of cellular localization"/>
    <property type="evidence" value="ECO:0007669"/>
    <property type="project" value="TreeGrafter"/>
</dbReference>
<sequence>ALRGQRSTGAPFPPLPPPAPQFDAEFRRFAIKRSSVGTFQDFYRLLQSVHQIPRVDVLLGYTDVHGDLLPINNDDNYHKALSSANPLLRVIIQKKAESDAGVFASNSLQRKKKGLLRPAHYRAKPHLLIGMPQDFRQISSIIDVDILPETHRRVRLHKHGSDKPLGFYIRDGVSVRVAPQGVEKVVALAESTGLLAVSDEILEVNGIDVAGKSLDQVTDMMVANSHNLIITVKPANQRNNVIRSSKASGSSGMSTDSTPSQQTPSPASQYLSNYSTAESDEEGDLVIESDSAPHYIPGGCPNGGPADGPLLPSPSPHSSRGSLQSLGSHDGSPGRGSVREDGTLLTL</sequence>
<dbReference type="GO" id="GO:0051301">
    <property type="term" value="P:cell division"/>
    <property type="evidence" value="ECO:0007669"/>
    <property type="project" value="UniProtKB-KW"/>
</dbReference>
<dbReference type="Gene3D" id="3.10.20.90">
    <property type="entry name" value="Phosphatidylinositol 3-kinase Catalytic Subunit, Chain A, domain 1"/>
    <property type="match status" value="1"/>
</dbReference>
<dbReference type="PROSITE" id="PS50106">
    <property type="entry name" value="PDZ"/>
    <property type="match status" value="1"/>
</dbReference>
<keyword evidence="5" id="KW-0796">Tight junction</keyword>
<evidence type="ECO:0000256" key="1">
    <source>
        <dbReference type="ARBA" id="ARBA00004236"/>
    </source>
</evidence>
<dbReference type="SMART" id="SM00228">
    <property type="entry name" value="PDZ"/>
    <property type="match status" value="1"/>
</dbReference>
<evidence type="ECO:0000256" key="6">
    <source>
        <dbReference type="ARBA" id="ARBA00022475"/>
    </source>
</evidence>
<dbReference type="InterPro" id="IPR034868">
    <property type="entry name" value="PB1_Par6"/>
</dbReference>
<evidence type="ECO:0000313" key="16">
    <source>
        <dbReference type="Proteomes" id="UP000694400"/>
    </source>
</evidence>
<dbReference type="InterPro" id="IPR051741">
    <property type="entry name" value="PAR6_homolog"/>
</dbReference>
<reference evidence="15" key="2">
    <citation type="submission" date="2025-08" db="UniProtKB">
        <authorList>
            <consortium name="Ensembl"/>
        </authorList>
    </citation>
    <scope>IDENTIFICATION</scope>
</reference>
<reference evidence="15" key="3">
    <citation type="submission" date="2025-09" db="UniProtKB">
        <authorList>
            <consortium name="Ensembl"/>
        </authorList>
    </citation>
    <scope>IDENTIFICATION</scope>
</reference>
<evidence type="ECO:0000259" key="13">
    <source>
        <dbReference type="PROSITE" id="PS50106"/>
    </source>
</evidence>
<protein>
    <submittedName>
        <fullName evidence="15">Par-6 family cell polarity regulator alpha</fullName>
    </submittedName>
</protein>
<feature type="compositionally biased region" description="Low complexity" evidence="12">
    <location>
        <begin position="316"/>
        <end position="326"/>
    </location>
</feature>
<feature type="domain" description="PDZ" evidence="13">
    <location>
        <begin position="153"/>
        <end position="236"/>
    </location>
</feature>
<feature type="compositionally biased region" description="Acidic residues" evidence="12">
    <location>
        <begin position="278"/>
        <end position="287"/>
    </location>
</feature>
<evidence type="ECO:0000259" key="14">
    <source>
        <dbReference type="PROSITE" id="PS51745"/>
    </source>
</evidence>
<feature type="compositionally biased region" description="Basic and acidic residues" evidence="12">
    <location>
        <begin position="337"/>
        <end position="347"/>
    </location>
</feature>
<evidence type="ECO:0000256" key="3">
    <source>
        <dbReference type="ARBA" id="ARBA00004496"/>
    </source>
</evidence>
<dbReference type="GO" id="GO:0007163">
    <property type="term" value="P:establishment or maintenance of cell polarity"/>
    <property type="evidence" value="ECO:0007669"/>
    <property type="project" value="TreeGrafter"/>
</dbReference>
<evidence type="ECO:0000256" key="5">
    <source>
        <dbReference type="ARBA" id="ARBA00022427"/>
    </source>
</evidence>
<dbReference type="Proteomes" id="UP000694400">
    <property type="component" value="Chromosome 13"/>
</dbReference>
<dbReference type="InterPro" id="IPR036034">
    <property type="entry name" value="PDZ_sf"/>
</dbReference>
<evidence type="ECO:0000256" key="9">
    <source>
        <dbReference type="ARBA" id="ARBA00022949"/>
    </source>
</evidence>
<dbReference type="CDD" id="cd06718">
    <property type="entry name" value="PDZ_Par6-like"/>
    <property type="match status" value="1"/>
</dbReference>
<evidence type="ECO:0000256" key="8">
    <source>
        <dbReference type="ARBA" id="ARBA00022618"/>
    </source>
</evidence>
<keyword evidence="7" id="KW-0963">Cytoplasm</keyword>
<keyword evidence="9" id="KW-0965">Cell junction</keyword>
<dbReference type="PANTHER" id="PTHR14102">
    <property type="entry name" value="PAR-6-RELATED"/>
    <property type="match status" value="1"/>
</dbReference>
<dbReference type="SUPFAM" id="SSF50156">
    <property type="entry name" value="PDZ domain-like"/>
    <property type="match status" value="1"/>
</dbReference>
<dbReference type="InterPro" id="IPR001478">
    <property type="entry name" value="PDZ"/>
</dbReference>
<evidence type="ECO:0000256" key="2">
    <source>
        <dbReference type="ARBA" id="ARBA00004435"/>
    </source>
</evidence>
<dbReference type="Ensembl" id="ENSAPLT00020012223.1">
    <property type="protein sequence ID" value="ENSAPLP00020011351.1"/>
    <property type="gene ID" value="ENSAPLG00020008376.1"/>
</dbReference>
<evidence type="ECO:0000256" key="11">
    <source>
        <dbReference type="ARBA" id="ARBA00023306"/>
    </source>
</evidence>
<dbReference type="FunFam" id="3.10.20.90:FF:000031">
    <property type="entry name" value="Partitioning defective 6 homolog alpha"/>
    <property type="match status" value="1"/>
</dbReference>
<keyword evidence="8" id="KW-0132">Cell division</keyword>
<evidence type="ECO:0000256" key="10">
    <source>
        <dbReference type="ARBA" id="ARBA00023136"/>
    </source>
</evidence>
<proteinExistence type="inferred from homology"/>
<keyword evidence="10" id="KW-0472">Membrane</keyword>
<dbReference type="SMART" id="SM00666">
    <property type="entry name" value="PB1"/>
    <property type="match status" value="1"/>
</dbReference>
<dbReference type="AlphaFoldDB" id="A0A8B9SU16"/>
<name>A0A8B9SU16_ANAPL</name>
<reference evidence="15" key="1">
    <citation type="submission" date="2019-08" db="EMBL/GenBank/DDBJ databases">
        <title>Three high-quality genomes provides insights into domestication of ducks.</title>
        <authorList>
            <person name="Hou Z.C."/>
            <person name="Zhu F."/>
            <person name="Yin Z.T."/>
            <person name="Zhang F."/>
        </authorList>
    </citation>
    <scope>NUCLEOTIDE SEQUENCE [LARGE SCALE GENOMIC DNA]</scope>
</reference>
<feature type="domain" description="PB1" evidence="14">
    <location>
        <begin position="19"/>
        <end position="95"/>
    </location>
</feature>
<dbReference type="PROSITE" id="PS51745">
    <property type="entry name" value="PB1"/>
    <property type="match status" value="1"/>
</dbReference>
<feature type="compositionally biased region" description="Low complexity" evidence="12">
    <location>
        <begin position="244"/>
        <end position="269"/>
    </location>
</feature>
<dbReference type="GO" id="GO:0005923">
    <property type="term" value="C:bicellular tight junction"/>
    <property type="evidence" value="ECO:0007669"/>
    <property type="project" value="UniProtKB-SubCell"/>
</dbReference>
<dbReference type="PANTHER" id="PTHR14102:SF9">
    <property type="entry name" value="PARTITIONING DEFECTIVE 6 HOMOLOG ALPHA"/>
    <property type="match status" value="1"/>
</dbReference>
<accession>A0A8B9SU16</accession>
<feature type="region of interest" description="Disordered" evidence="12">
    <location>
        <begin position="244"/>
        <end position="347"/>
    </location>
</feature>
<dbReference type="InterPro" id="IPR000270">
    <property type="entry name" value="PB1_dom"/>
</dbReference>
<dbReference type="GO" id="GO:0007098">
    <property type="term" value="P:centrosome cycle"/>
    <property type="evidence" value="ECO:0007669"/>
    <property type="project" value="TreeGrafter"/>
</dbReference>
<keyword evidence="11" id="KW-0131">Cell cycle</keyword>
<organism evidence="15 16">
    <name type="scientific">Anas platyrhynchos</name>
    <name type="common">Mallard</name>
    <name type="synonym">Anas boschas</name>
    <dbReference type="NCBI Taxonomy" id="8839"/>
    <lineage>
        <taxon>Eukaryota</taxon>
        <taxon>Metazoa</taxon>
        <taxon>Chordata</taxon>
        <taxon>Craniata</taxon>
        <taxon>Vertebrata</taxon>
        <taxon>Euteleostomi</taxon>
        <taxon>Archelosauria</taxon>
        <taxon>Archosauria</taxon>
        <taxon>Dinosauria</taxon>
        <taxon>Saurischia</taxon>
        <taxon>Theropoda</taxon>
        <taxon>Coelurosauria</taxon>
        <taxon>Aves</taxon>
        <taxon>Neognathae</taxon>
        <taxon>Galloanserae</taxon>
        <taxon>Anseriformes</taxon>
        <taxon>Anatidae</taxon>
        <taxon>Anatinae</taxon>
        <taxon>Anas</taxon>
    </lineage>
</organism>
<evidence type="ECO:0000256" key="4">
    <source>
        <dbReference type="ARBA" id="ARBA00008625"/>
    </source>
</evidence>
<comment type="subcellular location">
    <subcellularLocation>
        <location evidence="2">Cell junction</location>
        <location evidence="2">Tight junction</location>
    </subcellularLocation>
    <subcellularLocation>
        <location evidence="1">Cell membrane</location>
    </subcellularLocation>
    <subcellularLocation>
        <location evidence="3">Cytoplasm</location>
    </subcellularLocation>
</comment>
<dbReference type="GO" id="GO:0005634">
    <property type="term" value="C:nucleus"/>
    <property type="evidence" value="ECO:0007669"/>
    <property type="project" value="TreeGrafter"/>
</dbReference>
<dbReference type="Gene3D" id="2.30.42.10">
    <property type="match status" value="1"/>
</dbReference>
<comment type="similarity">
    <text evidence="4">Belongs to the PAR6 family.</text>
</comment>
<dbReference type="CDD" id="cd06403">
    <property type="entry name" value="PB1_Par6"/>
    <property type="match status" value="1"/>
</dbReference>
<evidence type="ECO:0000313" key="15">
    <source>
        <dbReference type="Ensembl" id="ENSAPLP00020011351.1"/>
    </source>
</evidence>
<dbReference type="GO" id="GO:0005938">
    <property type="term" value="C:cell cortex"/>
    <property type="evidence" value="ECO:0007669"/>
    <property type="project" value="TreeGrafter"/>
</dbReference>
<evidence type="ECO:0000256" key="12">
    <source>
        <dbReference type="SAM" id="MobiDB-lite"/>
    </source>
</evidence>
<evidence type="ECO:0000256" key="7">
    <source>
        <dbReference type="ARBA" id="ARBA00022490"/>
    </source>
</evidence>
<keyword evidence="6" id="KW-1003">Cell membrane</keyword>
<dbReference type="InterPro" id="IPR053793">
    <property type="entry name" value="PB1-like"/>
</dbReference>